<organism evidence="1 2">
    <name type="scientific">Solanum tuberosum</name>
    <name type="common">Potato</name>
    <dbReference type="NCBI Taxonomy" id="4113"/>
    <lineage>
        <taxon>Eukaryota</taxon>
        <taxon>Viridiplantae</taxon>
        <taxon>Streptophyta</taxon>
        <taxon>Embryophyta</taxon>
        <taxon>Tracheophyta</taxon>
        <taxon>Spermatophyta</taxon>
        <taxon>Magnoliopsida</taxon>
        <taxon>eudicotyledons</taxon>
        <taxon>Gunneridae</taxon>
        <taxon>Pentapetalae</taxon>
        <taxon>asterids</taxon>
        <taxon>lamiids</taxon>
        <taxon>Solanales</taxon>
        <taxon>Solanaceae</taxon>
        <taxon>Solanoideae</taxon>
        <taxon>Solaneae</taxon>
        <taxon>Solanum</taxon>
    </lineage>
</organism>
<dbReference type="HOGENOM" id="CLU_2982853_0_0_1"/>
<name>M1BAY3_SOLTU</name>
<reference evidence="1" key="2">
    <citation type="submission" date="2015-06" db="UniProtKB">
        <authorList>
            <consortium name="EnsemblPlants"/>
        </authorList>
    </citation>
    <scope>IDENTIFICATION</scope>
    <source>
        <strain evidence="1">DM1-3 516 R44</strain>
    </source>
</reference>
<reference evidence="2" key="1">
    <citation type="journal article" date="2011" name="Nature">
        <title>Genome sequence and analysis of the tuber crop potato.</title>
        <authorList>
            <consortium name="The Potato Genome Sequencing Consortium"/>
        </authorList>
    </citation>
    <scope>NUCLEOTIDE SEQUENCE [LARGE SCALE GENOMIC DNA]</scope>
    <source>
        <strain evidence="2">cv. DM1-3 516 R44</strain>
    </source>
</reference>
<dbReference type="AlphaFoldDB" id="M1BAY3"/>
<dbReference type="EnsemblPlants" id="PGSC0003DMT400041119">
    <property type="protein sequence ID" value="PGSC0003DMT400041119"/>
    <property type="gene ID" value="PGSC0003DMG400015916"/>
</dbReference>
<keyword evidence="2" id="KW-1185">Reference proteome</keyword>
<dbReference type="InParanoid" id="M1BAY3"/>
<sequence>MNSGFNDPNVRSTTIKILARDIGTVQVQDDSLCLFREKVVQHREHGKIIYILHQLQSE</sequence>
<protein>
    <submittedName>
        <fullName evidence="1">Uncharacterized protein</fullName>
    </submittedName>
</protein>
<evidence type="ECO:0000313" key="1">
    <source>
        <dbReference type="EnsemblPlants" id="PGSC0003DMT400041119"/>
    </source>
</evidence>
<evidence type="ECO:0000313" key="2">
    <source>
        <dbReference type="Proteomes" id="UP000011115"/>
    </source>
</evidence>
<proteinExistence type="predicted"/>
<dbReference type="PaxDb" id="4113-PGSC0003DMT400041119"/>
<dbReference type="Proteomes" id="UP000011115">
    <property type="component" value="Unassembled WGS sequence"/>
</dbReference>
<accession>M1BAY3</accession>
<dbReference type="Gramene" id="PGSC0003DMT400041119">
    <property type="protein sequence ID" value="PGSC0003DMT400041119"/>
    <property type="gene ID" value="PGSC0003DMG400015916"/>
</dbReference>